<dbReference type="Proteomes" id="UP000499080">
    <property type="component" value="Unassembled WGS sequence"/>
</dbReference>
<accession>A0A4Y2C7Y1</accession>
<evidence type="ECO:0000313" key="2">
    <source>
        <dbReference type="Proteomes" id="UP000499080"/>
    </source>
</evidence>
<protein>
    <submittedName>
        <fullName evidence="1">Uncharacterized protein</fullName>
    </submittedName>
</protein>
<keyword evidence="2" id="KW-1185">Reference proteome</keyword>
<sequence length="115" mass="12805">MPICVGETLPPCLADCNATPSYANTILGSFHFPTVTVSQFRGECVPPWVSLRSRGRRVRLVPHGVRLPRPRKGGWSLARSHFPFREGSSPIQKYFRDTLVELGQEFSLAGGCIFM</sequence>
<evidence type="ECO:0000313" key="1">
    <source>
        <dbReference type="EMBL" id="GBM00532.1"/>
    </source>
</evidence>
<dbReference type="EMBL" id="BGPR01238249">
    <property type="protein sequence ID" value="GBM00532.1"/>
    <property type="molecule type" value="Genomic_DNA"/>
</dbReference>
<dbReference type="AlphaFoldDB" id="A0A4Y2C7Y1"/>
<reference evidence="1 2" key="1">
    <citation type="journal article" date="2019" name="Sci. Rep.">
        <title>Orb-weaving spider Araneus ventricosus genome elucidates the spidroin gene catalogue.</title>
        <authorList>
            <person name="Kono N."/>
            <person name="Nakamura H."/>
            <person name="Ohtoshi R."/>
            <person name="Moran D.A.P."/>
            <person name="Shinohara A."/>
            <person name="Yoshida Y."/>
            <person name="Fujiwara M."/>
            <person name="Mori M."/>
            <person name="Tomita M."/>
            <person name="Arakawa K."/>
        </authorList>
    </citation>
    <scope>NUCLEOTIDE SEQUENCE [LARGE SCALE GENOMIC DNA]</scope>
</reference>
<comment type="caution">
    <text evidence="1">The sequence shown here is derived from an EMBL/GenBank/DDBJ whole genome shotgun (WGS) entry which is preliminary data.</text>
</comment>
<gene>
    <name evidence="1" type="ORF">AVEN_43970_1</name>
</gene>
<organism evidence="1 2">
    <name type="scientific">Araneus ventricosus</name>
    <name type="common">Orbweaver spider</name>
    <name type="synonym">Epeira ventricosa</name>
    <dbReference type="NCBI Taxonomy" id="182803"/>
    <lineage>
        <taxon>Eukaryota</taxon>
        <taxon>Metazoa</taxon>
        <taxon>Ecdysozoa</taxon>
        <taxon>Arthropoda</taxon>
        <taxon>Chelicerata</taxon>
        <taxon>Arachnida</taxon>
        <taxon>Araneae</taxon>
        <taxon>Araneomorphae</taxon>
        <taxon>Entelegynae</taxon>
        <taxon>Araneoidea</taxon>
        <taxon>Araneidae</taxon>
        <taxon>Araneus</taxon>
    </lineage>
</organism>
<proteinExistence type="predicted"/>
<name>A0A4Y2C7Y1_ARAVE</name>